<dbReference type="CDD" id="cd11371">
    <property type="entry name" value="RNase_PH_MTR3"/>
    <property type="match status" value="1"/>
</dbReference>
<dbReference type="JaponicusDB" id="SJAG_00854">
    <property type="gene designation" value="mtr3"/>
</dbReference>
<keyword evidence="6" id="KW-0271">Exosome</keyword>
<evidence type="ECO:0000313" key="12">
    <source>
        <dbReference type="Proteomes" id="UP000001744"/>
    </source>
</evidence>
<dbReference type="InterPro" id="IPR020568">
    <property type="entry name" value="Ribosomal_Su5_D2-typ_SF"/>
</dbReference>
<sequence>MTDRRRINGPAVSTPPVYEDHAFIKRTRDSDTCRRLFLQLGWTTKANGNAYLESGNIKIACSVFGPRPTKTSSFHSIAKLTCELKFSPFAQTVRKSNVQDINERDFSQHIERSLAPSIMLHLYPKSSIDVYIQILESDGQLATIAAAITCASLAIANAKIDCIDIVTGASALYKQPSASCIVDPEESDERDADRSTSFMLVGYMASLGQVTEVWTEGSLSSTDLSKLLEKCTDVASKTRLVANNVLAETEKKSIRANRKR</sequence>
<dbReference type="OrthoDB" id="2504340at2759"/>
<keyword evidence="7" id="KW-0694">RNA-binding</keyword>
<keyword evidence="4" id="KW-0963">Cytoplasm</keyword>
<keyword evidence="12" id="KW-1185">Reference proteome</keyword>
<comment type="similarity">
    <text evidence="3">Belongs to the RNase PH family.</text>
</comment>
<dbReference type="GO" id="GO:0016075">
    <property type="term" value="P:rRNA catabolic process"/>
    <property type="evidence" value="ECO:0000318"/>
    <property type="project" value="GO_Central"/>
</dbReference>
<evidence type="ECO:0000313" key="10">
    <source>
        <dbReference type="EMBL" id="EEB05829.2"/>
    </source>
</evidence>
<dbReference type="GeneID" id="7051945"/>
<dbReference type="GO" id="GO:0034475">
    <property type="term" value="P:U4 snRNA 3'-end processing"/>
    <property type="evidence" value="ECO:0000318"/>
    <property type="project" value="GO_Central"/>
</dbReference>
<dbReference type="RefSeq" id="XP_002172122.2">
    <property type="nucleotide sequence ID" value="XM_002172086.2"/>
</dbReference>
<dbReference type="eggNOG" id="KOG1068">
    <property type="taxonomic scope" value="Eukaryota"/>
</dbReference>
<evidence type="ECO:0000256" key="4">
    <source>
        <dbReference type="ARBA" id="ARBA00022490"/>
    </source>
</evidence>
<gene>
    <name evidence="11" type="primary">mtr3</name>
    <name evidence="10" type="ORF">SJAG_00854</name>
</gene>
<reference evidence="10 12" key="1">
    <citation type="journal article" date="2011" name="Science">
        <title>Comparative functional genomics of the fission yeasts.</title>
        <authorList>
            <person name="Rhind N."/>
            <person name="Chen Z."/>
            <person name="Yassour M."/>
            <person name="Thompson D.A."/>
            <person name="Haas B.J."/>
            <person name="Habib N."/>
            <person name="Wapinski I."/>
            <person name="Roy S."/>
            <person name="Lin M.F."/>
            <person name="Heiman D.I."/>
            <person name="Young S.K."/>
            <person name="Furuya K."/>
            <person name="Guo Y."/>
            <person name="Pidoux A."/>
            <person name="Chen H.M."/>
            <person name="Robbertse B."/>
            <person name="Goldberg J.M."/>
            <person name="Aoki K."/>
            <person name="Bayne E.H."/>
            <person name="Berlin A.M."/>
            <person name="Desjardins C.A."/>
            <person name="Dobbs E."/>
            <person name="Dukaj L."/>
            <person name="Fan L."/>
            <person name="FitzGerald M.G."/>
            <person name="French C."/>
            <person name="Gujja S."/>
            <person name="Hansen K."/>
            <person name="Keifenheim D."/>
            <person name="Levin J.Z."/>
            <person name="Mosher R.A."/>
            <person name="Mueller C.A."/>
            <person name="Pfiffner J."/>
            <person name="Priest M."/>
            <person name="Russ C."/>
            <person name="Smialowska A."/>
            <person name="Swoboda P."/>
            <person name="Sykes S.M."/>
            <person name="Vaughn M."/>
            <person name="Vengrova S."/>
            <person name="Yoder R."/>
            <person name="Zeng Q."/>
            <person name="Allshire R."/>
            <person name="Baulcombe D."/>
            <person name="Birren B.W."/>
            <person name="Brown W."/>
            <person name="Ekwall K."/>
            <person name="Kellis M."/>
            <person name="Leatherwood J."/>
            <person name="Levin H."/>
            <person name="Margalit H."/>
            <person name="Martienssen R."/>
            <person name="Nieduszynski C.A."/>
            <person name="Spatafora J.W."/>
            <person name="Friedman N."/>
            <person name="Dalgaard J.Z."/>
            <person name="Baumann P."/>
            <person name="Niki H."/>
            <person name="Regev A."/>
            <person name="Nusbaum C."/>
        </authorList>
    </citation>
    <scope>NUCLEOTIDE SEQUENCE [LARGE SCALE GENOMIC DNA]</scope>
    <source>
        <strain evidence="12">yFS275 / FY16936</strain>
    </source>
</reference>
<evidence type="ECO:0000256" key="6">
    <source>
        <dbReference type="ARBA" id="ARBA00022835"/>
    </source>
</evidence>
<dbReference type="PANTHER" id="PTHR11953">
    <property type="entry name" value="EXOSOME COMPLEX COMPONENT"/>
    <property type="match status" value="1"/>
</dbReference>
<evidence type="ECO:0000256" key="7">
    <source>
        <dbReference type="ARBA" id="ARBA00022884"/>
    </source>
</evidence>
<evidence type="ECO:0000256" key="5">
    <source>
        <dbReference type="ARBA" id="ARBA00022552"/>
    </source>
</evidence>
<keyword evidence="8" id="KW-0539">Nucleus</keyword>
<dbReference type="InterPro" id="IPR001247">
    <property type="entry name" value="ExoRNase_PH_dom1"/>
</dbReference>
<organism evidence="10 12">
    <name type="scientific">Schizosaccharomyces japonicus (strain yFS275 / FY16936)</name>
    <name type="common">Fission yeast</name>
    <dbReference type="NCBI Taxonomy" id="402676"/>
    <lineage>
        <taxon>Eukaryota</taxon>
        <taxon>Fungi</taxon>
        <taxon>Dikarya</taxon>
        <taxon>Ascomycota</taxon>
        <taxon>Taphrinomycotina</taxon>
        <taxon>Schizosaccharomycetes</taxon>
        <taxon>Schizosaccharomycetales</taxon>
        <taxon>Schizosaccharomycetaceae</taxon>
        <taxon>Schizosaccharomyces</taxon>
    </lineage>
</organism>
<accession>B6JWS8</accession>
<name>B6JWS8_SCHJY</name>
<dbReference type="HOGENOM" id="CLU_063514_1_2_1"/>
<dbReference type="GO" id="GO:0071051">
    <property type="term" value="P:poly(A)-dependent snoRNA 3'-end processing"/>
    <property type="evidence" value="ECO:0000318"/>
    <property type="project" value="GO_Central"/>
</dbReference>
<dbReference type="STRING" id="402676.B6JWS8"/>
<dbReference type="GO" id="GO:0006364">
    <property type="term" value="P:rRNA processing"/>
    <property type="evidence" value="ECO:0007669"/>
    <property type="project" value="UniProtKB-KW"/>
</dbReference>
<dbReference type="Gene3D" id="3.30.230.70">
    <property type="entry name" value="GHMP Kinase, N-terminal domain"/>
    <property type="match status" value="1"/>
</dbReference>
<evidence type="ECO:0000313" key="11">
    <source>
        <dbReference type="JaponicusDB" id="SJAG_00854"/>
    </source>
</evidence>
<dbReference type="EMBL" id="KE651166">
    <property type="protein sequence ID" value="EEB05829.2"/>
    <property type="molecule type" value="Genomic_DNA"/>
</dbReference>
<comment type="subcellular location">
    <subcellularLocation>
        <location evidence="1">Cytoplasm</location>
    </subcellularLocation>
    <subcellularLocation>
        <location evidence="2">Nucleus</location>
        <location evidence="2">Nucleolus</location>
    </subcellularLocation>
</comment>
<dbReference type="GO" id="GO:0000176">
    <property type="term" value="C:nuclear exosome (RNase complex)"/>
    <property type="evidence" value="ECO:0000318"/>
    <property type="project" value="GO_Central"/>
</dbReference>
<dbReference type="VEuPathDB" id="FungiDB:SJAG_00854"/>
<dbReference type="OMA" id="MCCVYGP"/>
<evidence type="ECO:0000259" key="9">
    <source>
        <dbReference type="Pfam" id="PF01138"/>
    </source>
</evidence>
<keyword evidence="5" id="KW-0698">rRNA processing</keyword>
<evidence type="ECO:0000256" key="3">
    <source>
        <dbReference type="ARBA" id="ARBA00006678"/>
    </source>
</evidence>
<dbReference type="SUPFAM" id="SSF55666">
    <property type="entry name" value="Ribonuclease PH domain 2-like"/>
    <property type="match status" value="1"/>
</dbReference>
<dbReference type="PANTHER" id="PTHR11953:SF2">
    <property type="entry name" value="EXOSOME COMPLEX COMPONENT MTR3"/>
    <property type="match status" value="1"/>
</dbReference>
<evidence type="ECO:0000256" key="8">
    <source>
        <dbReference type="ARBA" id="ARBA00023242"/>
    </source>
</evidence>
<dbReference type="InterPro" id="IPR050080">
    <property type="entry name" value="RNase_PH"/>
</dbReference>
<evidence type="ECO:0000256" key="2">
    <source>
        <dbReference type="ARBA" id="ARBA00004604"/>
    </source>
</evidence>
<dbReference type="GO" id="GO:0000177">
    <property type="term" value="C:cytoplasmic exosome (RNase complex)"/>
    <property type="evidence" value="ECO:0000318"/>
    <property type="project" value="GO_Central"/>
</dbReference>
<dbReference type="GO" id="GO:0005730">
    <property type="term" value="C:nucleolus"/>
    <property type="evidence" value="ECO:0000318"/>
    <property type="project" value="GO_Central"/>
</dbReference>
<dbReference type="SUPFAM" id="SSF54211">
    <property type="entry name" value="Ribosomal protein S5 domain 2-like"/>
    <property type="match status" value="1"/>
</dbReference>
<dbReference type="Pfam" id="PF01138">
    <property type="entry name" value="RNase_PH"/>
    <property type="match status" value="1"/>
</dbReference>
<feature type="domain" description="Exoribonuclease phosphorolytic" evidence="9">
    <location>
        <begin position="33"/>
        <end position="160"/>
    </location>
</feature>
<dbReference type="GO" id="GO:0071028">
    <property type="term" value="P:nuclear mRNA surveillance"/>
    <property type="evidence" value="ECO:0000318"/>
    <property type="project" value="GO_Central"/>
</dbReference>
<dbReference type="Proteomes" id="UP000001744">
    <property type="component" value="Unassembled WGS sequence"/>
</dbReference>
<dbReference type="AlphaFoldDB" id="B6JWS8"/>
<proteinExistence type="inferred from homology"/>
<evidence type="ECO:0000256" key="1">
    <source>
        <dbReference type="ARBA" id="ARBA00004496"/>
    </source>
</evidence>
<protein>
    <submittedName>
        <fullName evidence="10">Exosomal 3'-5' exoribonuclease</fullName>
    </submittedName>
</protein>
<dbReference type="InterPro" id="IPR027408">
    <property type="entry name" value="PNPase/RNase_PH_dom_sf"/>
</dbReference>
<dbReference type="GO" id="GO:0003723">
    <property type="term" value="F:RNA binding"/>
    <property type="evidence" value="ECO:0000318"/>
    <property type="project" value="GO_Central"/>
</dbReference>
<dbReference type="InterPro" id="IPR036345">
    <property type="entry name" value="ExoRNase_PH_dom2_sf"/>
</dbReference>